<evidence type="ECO:0000256" key="3">
    <source>
        <dbReference type="ARBA" id="ARBA00022771"/>
    </source>
</evidence>
<sequence length="694" mass="81955">MEEKIQKRSRKTKLVPREYLDSDDENIAQMQNEIEETISKMNPLSILKKLEPKSPQKDLEFSVKVEVEEFNDHIMTEVLEDTDDPDESQEVDIVGDPDLNIKIHSITSLSKPHIRELTQDAPNILIDVHYKIDEDEIKEEFDLLSQETTSLADKLIEIHLKNDFGKKPFFIAKSSLDQQLQTALKRWRSWYMYRPSLRDAPTMYICYICQLGWWNFSEFREHMMICHDKVRYSLEKKHHEAWVIAYQGNKKLENFTVLPSFQSNCWRCNKDCTLHLKSEYICASCLTTFDTCTLLSIHEGQCEEYRKRIVKRTKFKTDIAIMSHCPVCTYKHWDEDCLQFHLTNIHRVRSDLPIYWTYKYCPKCNSPYQDYGSHFCIKREMNKVCVFCSRNFQTLQALALHVRNTKPNCMCKICLRNFKQSCEEAEHLLEHTDNYIMLFKCSVCTEPMYFLNEDIAKDHRLKNHSQAKKSHDYKVIIPKRLLEKIKPIRNNPLPTKTEETPPVNFDKACQGLLGYLDSQTEQPVEDKLNKVSLFDAESGIEITVINKKEFLRSKKIVAEIETNRIRRKPKIDIKFPINKTYFNKKKICKTDNSDNLLVKTEVKNTDVKQEIEIELIDNIGIKQELMDTNELEINNDTKVEVKNEVDYEIPVIENVSCEVKVKQELEIEEEFERDLISWDHTPYNNMDETDNNTR</sequence>
<evidence type="ECO:0000313" key="6">
    <source>
        <dbReference type="EMBL" id="CAH2083454.1"/>
    </source>
</evidence>
<dbReference type="GO" id="GO:0000977">
    <property type="term" value="F:RNA polymerase II transcription regulatory region sequence-specific DNA binding"/>
    <property type="evidence" value="ECO:0007669"/>
    <property type="project" value="TreeGrafter"/>
</dbReference>
<keyword evidence="3" id="KW-0863">Zinc-finger</keyword>
<dbReference type="AlphaFoldDB" id="A0AAU9T9J7"/>
<evidence type="ECO:0000259" key="5">
    <source>
        <dbReference type="PROSITE" id="PS00028"/>
    </source>
</evidence>
<organism evidence="6 7">
    <name type="scientific">Euphydryas editha</name>
    <name type="common">Edith's checkerspot</name>
    <dbReference type="NCBI Taxonomy" id="104508"/>
    <lineage>
        <taxon>Eukaryota</taxon>
        <taxon>Metazoa</taxon>
        <taxon>Ecdysozoa</taxon>
        <taxon>Arthropoda</taxon>
        <taxon>Hexapoda</taxon>
        <taxon>Insecta</taxon>
        <taxon>Pterygota</taxon>
        <taxon>Neoptera</taxon>
        <taxon>Endopterygota</taxon>
        <taxon>Lepidoptera</taxon>
        <taxon>Glossata</taxon>
        <taxon>Ditrysia</taxon>
        <taxon>Papilionoidea</taxon>
        <taxon>Nymphalidae</taxon>
        <taxon>Nymphalinae</taxon>
        <taxon>Euphydryas</taxon>
    </lineage>
</organism>
<name>A0AAU9T9J7_EUPED</name>
<reference evidence="6" key="1">
    <citation type="submission" date="2022-03" db="EMBL/GenBank/DDBJ databases">
        <authorList>
            <person name="Tunstrom K."/>
        </authorList>
    </citation>
    <scope>NUCLEOTIDE SEQUENCE</scope>
</reference>
<comment type="caution">
    <text evidence="6">The sequence shown here is derived from an EMBL/GenBank/DDBJ whole genome shotgun (WGS) entry which is preliminary data.</text>
</comment>
<dbReference type="PANTHER" id="PTHR24409:SF295">
    <property type="entry name" value="AZ2-RELATED"/>
    <property type="match status" value="1"/>
</dbReference>
<dbReference type="EMBL" id="CAKOGL010000001">
    <property type="protein sequence ID" value="CAH2083454.1"/>
    <property type="molecule type" value="Genomic_DNA"/>
</dbReference>
<evidence type="ECO:0000256" key="2">
    <source>
        <dbReference type="ARBA" id="ARBA00022737"/>
    </source>
</evidence>
<dbReference type="PROSITE" id="PS00028">
    <property type="entry name" value="ZINC_FINGER_C2H2_1"/>
    <property type="match status" value="1"/>
</dbReference>
<dbReference type="Proteomes" id="UP001153954">
    <property type="component" value="Unassembled WGS sequence"/>
</dbReference>
<proteinExistence type="predicted"/>
<evidence type="ECO:0000256" key="4">
    <source>
        <dbReference type="ARBA" id="ARBA00022833"/>
    </source>
</evidence>
<keyword evidence="2" id="KW-0677">Repeat</keyword>
<dbReference type="SMART" id="SM00355">
    <property type="entry name" value="ZnF_C2H2"/>
    <property type="match status" value="5"/>
</dbReference>
<dbReference type="GO" id="GO:0005634">
    <property type="term" value="C:nucleus"/>
    <property type="evidence" value="ECO:0007669"/>
    <property type="project" value="TreeGrafter"/>
</dbReference>
<keyword evidence="4" id="KW-0862">Zinc</keyword>
<dbReference type="PANTHER" id="PTHR24409">
    <property type="entry name" value="ZINC FINGER PROTEIN 142"/>
    <property type="match status" value="1"/>
</dbReference>
<evidence type="ECO:0000256" key="1">
    <source>
        <dbReference type="ARBA" id="ARBA00022723"/>
    </source>
</evidence>
<keyword evidence="7" id="KW-1185">Reference proteome</keyword>
<keyword evidence="1" id="KW-0479">Metal-binding</keyword>
<evidence type="ECO:0000313" key="7">
    <source>
        <dbReference type="Proteomes" id="UP001153954"/>
    </source>
</evidence>
<feature type="domain" description="C2H2-type" evidence="5">
    <location>
        <begin position="409"/>
        <end position="431"/>
    </location>
</feature>
<dbReference type="GO" id="GO:0000981">
    <property type="term" value="F:DNA-binding transcription factor activity, RNA polymerase II-specific"/>
    <property type="evidence" value="ECO:0007669"/>
    <property type="project" value="TreeGrafter"/>
</dbReference>
<protein>
    <recommendedName>
        <fullName evidence="5">C2H2-type domain-containing protein</fullName>
    </recommendedName>
</protein>
<dbReference type="GO" id="GO:0008270">
    <property type="term" value="F:zinc ion binding"/>
    <property type="evidence" value="ECO:0007669"/>
    <property type="project" value="UniProtKB-KW"/>
</dbReference>
<accession>A0AAU9T9J7</accession>
<gene>
    <name evidence="6" type="ORF">EEDITHA_LOCUS149</name>
</gene>
<dbReference type="InterPro" id="IPR013087">
    <property type="entry name" value="Znf_C2H2_type"/>
</dbReference>